<keyword evidence="2" id="KW-1185">Reference proteome</keyword>
<evidence type="ECO:0008006" key="3">
    <source>
        <dbReference type="Google" id="ProtNLM"/>
    </source>
</evidence>
<comment type="caution">
    <text evidence="1">The sequence shown here is derived from an EMBL/GenBank/DDBJ whole genome shotgun (WGS) entry which is preliminary data.</text>
</comment>
<gene>
    <name evidence="1" type="ORF">ABFO16_02100</name>
</gene>
<proteinExistence type="predicted"/>
<dbReference type="SUPFAM" id="SSF56300">
    <property type="entry name" value="Metallo-dependent phosphatases"/>
    <property type="match status" value="1"/>
</dbReference>
<dbReference type="RefSeq" id="WP_367286297.1">
    <property type="nucleotide sequence ID" value="NZ_JBBMEY010000006.1"/>
</dbReference>
<reference evidence="1 2" key="1">
    <citation type="submission" date="2024-03" db="EMBL/GenBank/DDBJ databases">
        <title>Human intestinal bacterial collection.</title>
        <authorList>
            <person name="Pauvert C."/>
            <person name="Hitch T.C.A."/>
            <person name="Clavel T."/>
        </authorList>
    </citation>
    <scope>NUCLEOTIDE SEQUENCE [LARGE SCALE GENOMIC DNA]</scope>
    <source>
        <strain evidence="1 2">CLA-AP-H18</strain>
    </source>
</reference>
<dbReference type="InterPro" id="IPR029052">
    <property type="entry name" value="Metallo-depent_PP-like"/>
</dbReference>
<organism evidence="1 2">
    <name type="scientific">Ruminococcoides intestinihominis</name>
    <dbReference type="NCBI Taxonomy" id="3133161"/>
    <lineage>
        <taxon>Bacteria</taxon>
        <taxon>Bacillati</taxon>
        <taxon>Bacillota</taxon>
        <taxon>Clostridia</taxon>
        <taxon>Eubacteriales</taxon>
        <taxon>Oscillospiraceae</taxon>
        <taxon>Ruminococcoides</taxon>
    </lineage>
</organism>
<dbReference type="Proteomes" id="UP001478133">
    <property type="component" value="Unassembled WGS sequence"/>
</dbReference>
<protein>
    <recommendedName>
        <fullName evidence="3">Calcineurin-like phosphoesterase domain-containing protein</fullName>
    </recommendedName>
</protein>
<name>A0ABV1HRT0_9FIRM</name>
<dbReference type="Gene3D" id="3.60.21.10">
    <property type="match status" value="1"/>
</dbReference>
<dbReference type="EMBL" id="JBBMFI010000004">
    <property type="protein sequence ID" value="MEQ2565026.1"/>
    <property type="molecule type" value="Genomic_DNA"/>
</dbReference>
<evidence type="ECO:0000313" key="1">
    <source>
        <dbReference type="EMBL" id="MEQ2565026.1"/>
    </source>
</evidence>
<accession>A0ABV1HRT0</accession>
<evidence type="ECO:0000313" key="2">
    <source>
        <dbReference type="Proteomes" id="UP001478133"/>
    </source>
</evidence>
<sequence length="224" mass="25938">MGKTYVIGNINGKYQELITLLEKMNLGIKDKLYILGDTIGYRKGSLKALQFFMKMPNCGCIMGTQEFIMLQNRKTLEKLNRESKDIFRNNLLSLLEFIRIFGDDTFDEIVKLPENNKKEMFDYIKTMKTSVEINVNGQDYILSNAEIDRPLKNKIQVAAHRPTLFIKENPRPNCIYKDSIHIKLNCDAFSTNGRLSAICLDNKEEFYSKDEENFAYLCLSKNGE</sequence>